<organism evidence="4 5">
    <name type="scientific">Hibiscus trionum</name>
    <name type="common">Flower of an hour</name>
    <dbReference type="NCBI Taxonomy" id="183268"/>
    <lineage>
        <taxon>Eukaryota</taxon>
        <taxon>Viridiplantae</taxon>
        <taxon>Streptophyta</taxon>
        <taxon>Embryophyta</taxon>
        <taxon>Tracheophyta</taxon>
        <taxon>Spermatophyta</taxon>
        <taxon>Magnoliopsida</taxon>
        <taxon>eudicotyledons</taxon>
        <taxon>Gunneridae</taxon>
        <taxon>Pentapetalae</taxon>
        <taxon>rosids</taxon>
        <taxon>malvids</taxon>
        <taxon>Malvales</taxon>
        <taxon>Malvaceae</taxon>
        <taxon>Malvoideae</taxon>
        <taxon>Hibiscus</taxon>
    </lineage>
</organism>
<evidence type="ECO:0000256" key="1">
    <source>
        <dbReference type="ARBA" id="ARBA00007626"/>
    </source>
</evidence>
<dbReference type="PANTHER" id="PTHR47938">
    <property type="entry name" value="RESPIRATORY COMPLEX I CHAPERONE (CIA84), PUTATIVE (AFU_ORTHOLOGUE AFUA_2G06020)-RELATED"/>
    <property type="match status" value="1"/>
</dbReference>
<keyword evidence="5" id="KW-1185">Reference proteome</keyword>
<dbReference type="InterPro" id="IPR002885">
    <property type="entry name" value="PPR_rpt"/>
</dbReference>
<feature type="repeat" description="PPR" evidence="3">
    <location>
        <begin position="412"/>
        <end position="446"/>
    </location>
</feature>
<evidence type="ECO:0008006" key="6">
    <source>
        <dbReference type="Google" id="ProtNLM"/>
    </source>
</evidence>
<comment type="similarity">
    <text evidence="1">Belongs to the PPR family. P subfamily.</text>
</comment>
<dbReference type="NCBIfam" id="TIGR00756">
    <property type="entry name" value="PPR"/>
    <property type="match status" value="7"/>
</dbReference>
<dbReference type="Proteomes" id="UP001165190">
    <property type="component" value="Unassembled WGS sequence"/>
</dbReference>
<protein>
    <recommendedName>
        <fullName evidence="6">Pentatricopeptide repeat-containing protein</fullName>
    </recommendedName>
</protein>
<gene>
    <name evidence="4" type="ORF">HRI_004973700</name>
</gene>
<dbReference type="SUPFAM" id="SSF81901">
    <property type="entry name" value="HCP-like"/>
    <property type="match status" value="1"/>
</dbReference>
<dbReference type="InterPro" id="IPR011990">
    <property type="entry name" value="TPR-like_helical_dom_sf"/>
</dbReference>
<evidence type="ECO:0000256" key="2">
    <source>
        <dbReference type="ARBA" id="ARBA00022737"/>
    </source>
</evidence>
<dbReference type="AlphaFoldDB" id="A0A9W7MV89"/>
<dbReference type="Gene3D" id="1.25.40.10">
    <property type="entry name" value="Tetratricopeptide repeat domain"/>
    <property type="match status" value="5"/>
</dbReference>
<dbReference type="PANTHER" id="PTHR47938:SF35">
    <property type="entry name" value="PENTATRICOPEPTIDE REPEAT-CONTAINING PROTEIN 4, MITOCHONDRIAL-RELATED"/>
    <property type="match status" value="1"/>
</dbReference>
<keyword evidence="2" id="KW-0677">Repeat</keyword>
<name>A0A9W7MV89_HIBTR</name>
<dbReference type="Pfam" id="PF12854">
    <property type="entry name" value="PPR_1"/>
    <property type="match status" value="1"/>
</dbReference>
<sequence>MRRTLVKPPIPFFLSRLRSPPLPTPFRNVESLPVPPKLLSNSVSIFFSSFAFTPSDLPPPEWIEPFINLSGLSSTNPEDLKPSPWVSRIINLLDASSNMESNLDSFCHMYLIRLSPNFVAFVLASVEIRNKPDVALRFFTWAAKQKKYTHNLECYVSLINVLALANDLAKMRFLFGELKEMGFVMSMSSANSLIKVFGELGMVEELLWVWRSMKDNGVEPSLYTFNFLLNGLVSSMFIESAERVFEACYSEGNFDSCLALYHAMGEKGCEVPPHAYSLVVGGLCKEGKCLEGYVVFENMIRNGVKANVAVYTTLIDAFAKCGKMEEALDLFVRMKTDGFEPDEVSYGVIVNGLCKSGRLDEAMEYLKFCSANEVAVNAMFYSSLIDGLGKAGRVDEARKLFEEMVEKDCPRDSYCYNALIDALAKCRRVDEALALFKRMEDEGCDHTVYTYTILISGLFRERKNEEAMKLWDMMIDKGITPTAASFRALSIGLCLSGKVTRACKILDDLAPMGVIPETAFEDMITVLCKAGRVKDACKLADGIVDRGREMPGRIRTVLINALRKAGNADLAMKLMHSKIGIGYDRMRSVKRRVKFRSLVES</sequence>
<evidence type="ECO:0000313" key="4">
    <source>
        <dbReference type="EMBL" id="GMJ13045.1"/>
    </source>
</evidence>
<dbReference type="Pfam" id="PF01535">
    <property type="entry name" value="PPR"/>
    <property type="match status" value="3"/>
</dbReference>
<feature type="repeat" description="PPR" evidence="3">
    <location>
        <begin position="447"/>
        <end position="481"/>
    </location>
</feature>
<reference evidence="4" key="1">
    <citation type="submission" date="2023-05" db="EMBL/GenBank/DDBJ databases">
        <title>Genome and transcriptome analyses reveal genes involved in the formation of fine ridges on petal epidermal cells in Hibiscus trionum.</title>
        <authorList>
            <person name="Koshimizu S."/>
            <person name="Masuda S."/>
            <person name="Ishii T."/>
            <person name="Shirasu K."/>
            <person name="Hoshino A."/>
            <person name="Arita M."/>
        </authorList>
    </citation>
    <scope>NUCLEOTIDE SEQUENCE</scope>
    <source>
        <strain evidence="4">Hamamatsu line</strain>
    </source>
</reference>
<evidence type="ECO:0000313" key="5">
    <source>
        <dbReference type="Proteomes" id="UP001165190"/>
    </source>
</evidence>
<feature type="repeat" description="PPR" evidence="3">
    <location>
        <begin position="186"/>
        <end position="220"/>
    </location>
</feature>
<feature type="repeat" description="PPR" evidence="3">
    <location>
        <begin position="377"/>
        <end position="411"/>
    </location>
</feature>
<feature type="repeat" description="PPR" evidence="3">
    <location>
        <begin position="307"/>
        <end position="341"/>
    </location>
</feature>
<dbReference type="GO" id="GO:0003729">
    <property type="term" value="F:mRNA binding"/>
    <property type="evidence" value="ECO:0007669"/>
    <property type="project" value="TreeGrafter"/>
</dbReference>
<evidence type="ECO:0000256" key="3">
    <source>
        <dbReference type="PROSITE-ProRule" id="PRU00708"/>
    </source>
</evidence>
<feature type="repeat" description="PPR" evidence="3">
    <location>
        <begin position="272"/>
        <end position="306"/>
    </location>
</feature>
<accession>A0A9W7MV89</accession>
<dbReference type="PROSITE" id="PS51375">
    <property type="entry name" value="PPR"/>
    <property type="match status" value="7"/>
</dbReference>
<comment type="caution">
    <text evidence="4">The sequence shown here is derived from an EMBL/GenBank/DDBJ whole genome shotgun (WGS) entry which is preliminary data.</text>
</comment>
<proteinExistence type="inferred from homology"/>
<feature type="repeat" description="PPR" evidence="3">
    <location>
        <begin position="342"/>
        <end position="376"/>
    </location>
</feature>
<dbReference type="EMBL" id="BSYR01000065">
    <property type="protein sequence ID" value="GMJ13045.1"/>
    <property type="molecule type" value="Genomic_DNA"/>
</dbReference>
<dbReference type="Pfam" id="PF13041">
    <property type="entry name" value="PPR_2"/>
    <property type="match status" value="3"/>
</dbReference>